<dbReference type="Gene3D" id="3.40.50.1820">
    <property type="entry name" value="alpha/beta hydrolase"/>
    <property type="match status" value="1"/>
</dbReference>
<dbReference type="AlphaFoldDB" id="A0A4Z0YRB4"/>
<keyword evidence="5 8" id="KW-0378">Hydrolase</keyword>
<dbReference type="PANTHER" id="PTHR33938:SF13">
    <property type="entry name" value="CARBOXYLIC ESTER HYDROLASE"/>
    <property type="match status" value="1"/>
</dbReference>
<dbReference type="EC" id="3.1.1.-" evidence="8"/>
<evidence type="ECO:0000256" key="1">
    <source>
        <dbReference type="ARBA" id="ARBA00006249"/>
    </source>
</evidence>
<keyword evidence="10" id="KW-1185">Reference proteome</keyword>
<proteinExistence type="inferred from homology"/>
<dbReference type="Proteomes" id="UP000297716">
    <property type="component" value="Unassembled WGS sequence"/>
</dbReference>
<keyword evidence="4" id="KW-0732">Signal</keyword>
<dbReference type="SUPFAM" id="SSF53474">
    <property type="entry name" value="alpha/beta-Hydrolases"/>
    <property type="match status" value="1"/>
</dbReference>
<comment type="caution">
    <text evidence="9">The sequence shown here is derived from an EMBL/GenBank/DDBJ whole genome shotgun (WGS) entry which is preliminary data.</text>
</comment>
<evidence type="ECO:0000256" key="7">
    <source>
        <dbReference type="ARBA" id="ARBA00023157"/>
    </source>
</evidence>
<dbReference type="GO" id="GO:0046872">
    <property type="term" value="F:metal ion binding"/>
    <property type="evidence" value="ECO:0007669"/>
    <property type="project" value="UniProtKB-KW"/>
</dbReference>
<protein>
    <recommendedName>
        <fullName evidence="8">Carboxylic ester hydrolase</fullName>
        <ecNumber evidence="8">3.1.1.-</ecNumber>
    </recommendedName>
</protein>
<evidence type="ECO:0000256" key="6">
    <source>
        <dbReference type="ARBA" id="ARBA00022837"/>
    </source>
</evidence>
<evidence type="ECO:0000313" key="10">
    <source>
        <dbReference type="Proteomes" id="UP000297716"/>
    </source>
</evidence>
<organism evidence="9 10">
    <name type="scientific">Xylaria hypoxylon</name>
    <dbReference type="NCBI Taxonomy" id="37992"/>
    <lineage>
        <taxon>Eukaryota</taxon>
        <taxon>Fungi</taxon>
        <taxon>Dikarya</taxon>
        <taxon>Ascomycota</taxon>
        <taxon>Pezizomycotina</taxon>
        <taxon>Sordariomycetes</taxon>
        <taxon>Xylariomycetidae</taxon>
        <taxon>Xylariales</taxon>
        <taxon>Xylariaceae</taxon>
        <taxon>Xylaria</taxon>
    </lineage>
</organism>
<accession>A0A4Z0YRB4</accession>
<keyword evidence="6" id="KW-0106">Calcium</keyword>
<dbReference type="GO" id="GO:0030600">
    <property type="term" value="F:feruloyl esterase activity"/>
    <property type="evidence" value="ECO:0007669"/>
    <property type="project" value="UniProtKB-ARBA"/>
</dbReference>
<keyword evidence="2" id="KW-0719">Serine esterase</keyword>
<dbReference type="STRING" id="37992.A0A4Z0YRB4"/>
<evidence type="ECO:0000256" key="3">
    <source>
        <dbReference type="ARBA" id="ARBA00022723"/>
    </source>
</evidence>
<evidence type="ECO:0000256" key="5">
    <source>
        <dbReference type="ARBA" id="ARBA00022801"/>
    </source>
</evidence>
<name>A0A4Z0YRB4_9PEZI</name>
<evidence type="ECO:0000313" key="9">
    <source>
        <dbReference type="EMBL" id="TGJ81023.1"/>
    </source>
</evidence>
<evidence type="ECO:0000256" key="2">
    <source>
        <dbReference type="ARBA" id="ARBA00022487"/>
    </source>
</evidence>
<keyword evidence="3" id="KW-0479">Metal-binding</keyword>
<comment type="similarity">
    <text evidence="1 8">Belongs to the tannase family.</text>
</comment>
<dbReference type="EMBL" id="SKBN01000189">
    <property type="protein sequence ID" value="TGJ81023.1"/>
    <property type="molecule type" value="Genomic_DNA"/>
</dbReference>
<dbReference type="InterPro" id="IPR029058">
    <property type="entry name" value="AB_hydrolase_fold"/>
</dbReference>
<evidence type="ECO:0000256" key="4">
    <source>
        <dbReference type="ARBA" id="ARBA00022729"/>
    </source>
</evidence>
<gene>
    <name evidence="9" type="ORF">E0Z10_g7738</name>
</gene>
<evidence type="ECO:0000256" key="8">
    <source>
        <dbReference type="RuleBase" id="RU361238"/>
    </source>
</evidence>
<dbReference type="PANTHER" id="PTHR33938">
    <property type="entry name" value="FERULOYL ESTERASE B-RELATED"/>
    <property type="match status" value="1"/>
</dbReference>
<reference evidence="9 10" key="1">
    <citation type="submission" date="2019-03" db="EMBL/GenBank/DDBJ databases">
        <title>Draft genome sequence of Xylaria hypoxylon DSM 108379, a ubiquitous saprotrophic-parasitic fungi on hardwood.</title>
        <authorList>
            <person name="Buettner E."/>
            <person name="Leonhardt S."/>
            <person name="Gebauer A.M."/>
            <person name="Liers C."/>
            <person name="Hofrichter M."/>
            <person name="Kellner H."/>
        </authorList>
    </citation>
    <scope>NUCLEOTIDE SEQUENCE [LARGE SCALE GENOMIC DNA]</scope>
    <source>
        <strain evidence="9 10">DSM 108379</strain>
    </source>
</reference>
<dbReference type="InterPro" id="IPR011118">
    <property type="entry name" value="Tannase/feruloyl_esterase"/>
</dbReference>
<sequence length="362" mass="39521">MVSPSLCTENTFTALGLFGAKFLTLDATLVRNFSRYVSDQDYVNNPELFVQNATFCNVTISYTHPGQQDLVTVEAWLPLLWNGRLQAVGGGGWTAGRSILSDSEIYSYFNGCSQGGRQALQLAQRYPDAYDGIAAATPAVYWPQFFQAMLWSQLVMNDIKEYPYGCELDYLQSAVISKCDGDDGIIDGIIMDPDSCKFDPFSLVGASFHCNETGHDMLLGRAAAAVFDAYHTGARGPDNEFLWYGPNYGANLTHTIFGTPSLAATNCMNGTCVGSPFAYGLFWVGLFGEKDPTWNFSSMTNEKYSRVFHLASQEYASIFGTVDPNLSLFSQAGGTSKSPGLVIAMVEMGASQPTSLKHYEHG</sequence>
<dbReference type="Pfam" id="PF07519">
    <property type="entry name" value="Tannase"/>
    <property type="match status" value="1"/>
</dbReference>
<keyword evidence="7" id="KW-1015">Disulfide bond</keyword>
<dbReference type="OrthoDB" id="3039123at2759"/>